<proteinExistence type="predicted"/>
<organism evidence="3 4">
    <name type="scientific">Arthrobacter cheniae</name>
    <dbReference type="NCBI Taxonomy" id="1258888"/>
    <lineage>
        <taxon>Bacteria</taxon>
        <taxon>Bacillati</taxon>
        <taxon>Actinomycetota</taxon>
        <taxon>Actinomycetes</taxon>
        <taxon>Micrococcales</taxon>
        <taxon>Micrococcaceae</taxon>
        <taxon>Arthrobacter</taxon>
    </lineage>
</organism>
<dbReference type="AlphaFoldDB" id="A0A3A5M230"/>
<evidence type="ECO:0000256" key="2">
    <source>
        <dbReference type="SAM" id="Phobius"/>
    </source>
</evidence>
<reference evidence="3 4" key="1">
    <citation type="submission" date="2018-09" db="EMBL/GenBank/DDBJ databases">
        <title>Novel species of Arthrobacter.</title>
        <authorList>
            <person name="Liu Q."/>
            <person name="Xin Y.-H."/>
        </authorList>
    </citation>
    <scope>NUCLEOTIDE SEQUENCE [LARGE SCALE GENOMIC DNA]</scope>
    <source>
        <strain evidence="3 4">Hz2</strain>
    </source>
</reference>
<dbReference type="EMBL" id="QZVT01000004">
    <property type="protein sequence ID" value="RJT80104.1"/>
    <property type="molecule type" value="Genomic_DNA"/>
</dbReference>
<feature type="region of interest" description="Disordered" evidence="1">
    <location>
        <begin position="36"/>
        <end position="65"/>
    </location>
</feature>
<keyword evidence="2" id="KW-1133">Transmembrane helix</keyword>
<feature type="transmembrane region" description="Helical" evidence="2">
    <location>
        <begin position="6"/>
        <end position="25"/>
    </location>
</feature>
<accession>A0A3A5M230</accession>
<evidence type="ECO:0000313" key="3">
    <source>
        <dbReference type="EMBL" id="RJT80104.1"/>
    </source>
</evidence>
<protein>
    <submittedName>
        <fullName evidence="3">Uncharacterized protein</fullName>
    </submittedName>
</protein>
<keyword evidence="2" id="KW-0472">Membrane</keyword>
<dbReference type="Proteomes" id="UP000272560">
    <property type="component" value="Unassembled WGS sequence"/>
</dbReference>
<name>A0A3A5M230_9MICC</name>
<keyword evidence="4" id="KW-1185">Reference proteome</keyword>
<gene>
    <name evidence="3" type="ORF">D6T63_09550</name>
</gene>
<evidence type="ECO:0000256" key="1">
    <source>
        <dbReference type="SAM" id="MobiDB-lite"/>
    </source>
</evidence>
<sequence length="65" mass="7202">MEYVAVLLPSACLAVLFYFVIKAIFNADRAEREAMARAEELQDAEDARAAEPGSDKNDGQEIDPR</sequence>
<evidence type="ECO:0000313" key="4">
    <source>
        <dbReference type="Proteomes" id="UP000272560"/>
    </source>
</evidence>
<comment type="caution">
    <text evidence="3">The sequence shown here is derived from an EMBL/GenBank/DDBJ whole genome shotgun (WGS) entry which is preliminary data.</text>
</comment>
<keyword evidence="2" id="KW-0812">Transmembrane</keyword>